<dbReference type="GO" id="GO:0003677">
    <property type="term" value="F:DNA binding"/>
    <property type="evidence" value="ECO:0007669"/>
    <property type="project" value="UniProtKB-KW"/>
</dbReference>
<dbReference type="InterPro" id="IPR016032">
    <property type="entry name" value="Sig_transdc_resp-reg_C-effctor"/>
</dbReference>
<evidence type="ECO:0000259" key="3">
    <source>
        <dbReference type="PROSITE" id="PS50043"/>
    </source>
</evidence>
<accession>A0A9X3BS88</accession>
<dbReference type="GO" id="GO:0006355">
    <property type="term" value="P:regulation of DNA-templated transcription"/>
    <property type="evidence" value="ECO:0007669"/>
    <property type="project" value="InterPro"/>
</dbReference>
<organism evidence="5 6">
    <name type="scientific">Mycobacterium yunnanensis</name>
    <dbReference type="NCBI Taxonomy" id="368477"/>
    <lineage>
        <taxon>Bacteria</taxon>
        <taxon>Bacillati</taxon>
        <taxon>Actinomycetota</taxon>
        <taxon>Actinomycetes</taxon>
        <taxon>Mycobacteriales</taxon>
        <taxon>Mycobacteriaceae</taxon>
        <taxon>Mycobacterium</taxon>
    </lineage>
</organism>
<dbReference type="InterPro" id="IPR001789">
    <property type="entry name" value="Sig_transdc_resp-reg_receiver"/>
</dbReference>
<keyword evidence="1" id="KW-0238">DNA-binding</keyword>
<dbReference type="GO" id="GO:0000160">
    <property type="term" value="P:phosphorelay signal transduction system"/>
    <property type="evidence" value="ECO:0007669"/>
    <property type="project" value="InterPro"/>
</dbReference>
<dbReference type="EMBL" id="JACKVK010000005">
    <property type="protein sequence ID" value="MCV7420334.1"/>
    <property type="molecule type" value="Genomic_DNA"/>
</dbReference>
<evidence type="ECO:0000259" key="4">
    <source>
        <dbReference type="PROSITE" id="PS50110"/>
    </source>
</evidence>
<dbReference type="InterPro" id="IPR011006">
    <property type="entry name" value="CheY-like_superfamily"/>
</dbReference>
<reference evidence="5" key="2">
    <citation type="journal article" date="2022" name="BMC Genomics">
        <title>Comparative genome analysis of mycobacteria focusing on tRNA and non-coding RNA.</title>
        <authorList>
            <person name="Behra P.R.K."/>
            <person name="Pettersson B.M.F."/>
            <person name="Ramesh M."/>
            <person name="Das S."/>
            <person name="Dasgupta S."/>
            <person name="Kirsebom L.A."/>
        </authorList>
    </citation>
    <scope>NUCLEOTIDE SEQUENCE</scope>
    <source>
        <strain evidence="5">DSM 44838</strain>
    </source>
</reference>
<feature type="domain" description="Response regulatory" evidence="4">
    <location>
        <begin position="14"/>
        <end position="125"/>
    </location>
</feature>
<dbReference type="PANTHER" id="PTHR43214">
    <property type="entry name" value="TWO-COMPONENT RESPONSE REGULATOR"/>
    <property type="match status" value="1"/>
</dbReference>
<dbReference type="SUPFAM" id="SSF52172">
    <property type="entry name" value="CheY-like"/>
    <property type="match status" value="1"/>
</dbReference>
<dbReference type="AlphaFoldDB" id="A0A9X3BS88"/>
<reference evidence="5" key="1">
    <citation type="submission" date="2020-07" db="EMBL/GenBank/DDBJ databases">
        <authorList>
            <person name="Pettersson B.M.F."/>
            <person name="Behra P.R.K."/>
            <person name="Ramesh M."/>
            <person name="Das S."/>
            <person name="Dasgupta S."/>
            <person name="Kirsebom L.A."/>
        </authorList>
    </citation>
    <scope>NUCLEOTIDE SEQUENCE</scope>
    <source>
        <strain evidence="5">DSM 44838</strain>
    </source>
</reference>
<evidence type="ECO:0000313" key="5">
    <source>
        <dbReference type="EMBL" id="MCV7420334.1"/>
    </source>
</evidence>
<evidence type="ECO:0000256" key="1">
    <source>
        <dbReference type="ARBA" id="ARBA00023125"/>
    </source>
</evidence>
<dbReference type="PRINTS" id="PR00038">
    <property type="entry name" value="HTHLUXR"/>
</dbReference>
<dbReference type="InterPro" id="IPR000792">
    <property type="entry name" value="Tscrpt_reg_LuxR_C"/>
</dbReference>
<gene>
    <name evidence="5" type="ORF">H7K45_07265</name>
</gene>
<keyword evidence="2" id="KW-0597">Phosphoprotein</keyword>
<sequence>MSLPVAPADKRPITVALVDDYDVVVMGVANMFDNYRDRIVVAELDTTMGVSDAVDVVLYDSFAQPESDHHEIGVLVANPRARRVVVYTWNFHPDLIESAKRHGAHGYLSKTLPARDLVAALEAVHAGEMVISEAPARSRTAVGLDWPGRGEGLSDRESEILALITQGKSNAEVAALTYLSPNTVKSYIRTVYRKIDVTSRTKAVLWGVDHGFTPDHHRIEHWKGGP</sequence>
<proteinExistence type="predicted"/>
<feature type="domain" description="HTH luxR-type" evidence="3">
    <location>
        <begin position="146"/>
        <end position="211"/>
    </location>
</feature>
<evidence type="ECO:0000313" key="6">
    <source>
        <dbReference type="Proteomes" id="UP001141629"/>
    </source>
</evidence>
<evidence type="ECO:0000256" key="2">
    <source>
        <dbReference type="PROSITE-ProRule" id="PRU00169"/>
    </source>
</evidence>
<comment type="caution">
    <text evidence="5">The sequence shown here is derived from an EMBL/GenBank/DDBJ whole genome shotgun (WGS) entry which is preliminary data.</text>
</comment>
<dbReference type="PROSITE" id="PS50110">
    <property type="entry name" value="RESPONSE_REGULATORY"/>
    <property type="match status" value="1"/>
</dbReference>
<dbReference type="SUPFAM" id="SSF46894">
    <property type="entry name" value="C-terminal effector domain of the bipartite response regulators"/>
    <property type="match status" value="1"/>
</dbReference>
<protein>
    <submittedName>
        <fullName evidence="5">Response regulator transcription factor</fullName>
    </submittedName>
</protein>
<dbReference type="Pfam" id="PF00196">
    <property type="entry name" value="GerE"/>
    <property type="match status" value="1"/>
</dbReference>
<dbReference type="SMART" id="SM00421">
    <property type="entry name" value="HTH_LUXR"/>
    <property type="match status" value="1"/>
</dbReference>
<dbReference type="Gene3D" id="3.40.50.2300">
    <property type="match status" value="1"/>
</dbReference>
<feature type="modified residue" description="4-aspartylphosphate" evidence="2">
    <location>
        <position position="60"/>
    </location>
</feature>
<dbReference type="InterPro" id="IPR039420">
    <property type="entry name" value="WalR-like"/>
</dbReference>
<dbReference type="PROSITE" id="PS50043">
    <property type="entry name" value="HTH_LUXR_2"/>
    <property type="match status" value="1"/>
</dbReference>
<dbReference type="CDD" id="cd06170">
    <property type="entry name" value="LuxR_C_like"/>
    <property type="match status" value="1"/>
</dbReference>
<dbReference type="Proteomes" id="UP001141629">
    <property type="component" value="Unassembled WGS sequence"/>
</dbReference>
<name>A0A9X3BS88_9MYCO</name>
<keyword evidence="6" id="KW-1185">Reference proteome</keyword>